<feature type="region of interest" description="Disordered" evidence="1">
    <location>
        <begin position="150"/>
        <end position="181"/>
    </location>
</feature>
<dbReference type="InterPro" id="IPR057178">
    <property type="entry name" value="DUF7856"/>
</dbReference>
<accession>A0ABU2FPW2</accession>
<organism evidence="2 3">
    <name type="scientific">Haloarcula onubensis</name>
    <dbReference type="NCBI Taxonomy" id="2950539"/>
    <lineage>
        <taxon>Archaea</taxon>
        <taxon>Methanobacteriati</taxon>
        <taxon>Methanobacteriota</taxon>
        <taxon>Stenosarchaea group</taxon>
        <taxon>Halobacteria</taxon>
        <taxon>Halobacteriales</taxon>
        <taxon>Haloarculaceae</taxon>
        <taxon>Haloarcula</taxon>
    </lineage>
</organism>
<reference evidence="2 3" key="1">
    <citation type="submission" date="2022-06" db="EMBL/GenBank/DDBJ databases">
        <title>Halomicroarcula sp. a new haloarchaeum isolate from saline soil.</title>
        <authorList>
            <person name="Strakova D."/>
            <person name="Galisteo C."/>
            <person name="Sanchez-Porro C."/>
            <person name="Ventosa A."/>
        </authorList>
    </citation>
    <scope>NUCLEOTIDE SEQUENCE [LARGE SCALE GENOMIC DNA]</scope>
    <source>
        <strain evidence="2 3">S3CR25-11</strain>
    </source>
</reference>
<dbReference type="Pfam" id="PF25254">
    <property type="entry name" value="DUF7856"/>
    <property type="match status" value="1"/>
</dbReference>
<gene>
    <name evidence="2" type="ORF">NDI86_11710</name>
</gene>
<dbReference type="RefSeq" id="WP_310900618.1">
    <property type="nucleotide sequence ID" value="NZ_JAMQOS010000003.1"/>
</dbReference>
<keyword evidence="3" id="KW-1185">Reference proteome</keyword>
<comment type="caution">
    <text evidence="2">The sequence shown here is derived from an EMBL/GenBank/DDBJ whole genome shotgun (WGS) entry which is preliminary data.</text>
</comment>
<evidence type="ECO:0000256" key="1">
    <source>
        <dbReference type="SAM" id="MobiDB-lite"/>
    </source>
</evidence>
<proteinExistence type="predicted"/>
<dbReference type="EMBL" id="JAMQOS010000003">
    <property type="protein sequence ID" value="MDS0282792.1"/>
    <property type="molecule type" value="Genomic_DNA"/>
</dbReference>
<sequence>MRLRVRGTTYEGRAVDLRCRDVDGRTVAAALRGDRRLPAVDAPAPGPVADYCGHVHPAMGLRTKTALAAAARSRGHETAHDEAIADLRDRLAALDPAEPSLPRARAPVDDRTVAELREAAATARGRLTAREELGADTDAVEQRVRETARTLAERETERAAAAQSRRQRRDRAREYRDRQARRRRLADRLANRRRDARRALVESVADEFAAALDAVPGVTTDERGDDPLDAPPVPAALATLRLARTDAPVVLETDRFSSPAAAADWLSAPVVRC</sequence>
<dbReference type="Proteomes" id="UP001268864">
    <property type="component" value="Unassembled WGS sequence"/>
</dbReference>
<name>A0ABU2FPW2_9EURY</name>
<evidence type="ECO:0000313" key="3">
    <source>
        <dbReference type="Proteomes" id="UP001268864"/>
    </source>
</evidence>
<protein>
    <submittedName>
        <fullName evidence="2">Uncharacterized protein</fullName>
    </submittedName>
</protein>
<evidence type="ECO:0000313" key="2">
    <source>
        <dbReference type="EMBL" id="MDS0282792.1"/>
    </source>
</evidence>